<proteinExistence type="predicted"/>
<dbReference type="Proteomes" id="UP000249066">
    <property type="component" value="Unassembled WGS sequence"/>
</dbReference>
<accession>A0A2W5ACF7</accession>
<dbReference type="EMBL" id="QFNN01000038">
    <property type="protein sequence ID" value="PZO90039.1"/>
    <property type="molecule type" value="Genomic_DNA"/>
</dbReference>
<dbReference type="PIRSF" id="PIRSF032131">
    <property type="entry name" value="UCP032131"/>
    <property type="match status" value="1"/>
</dbReference>
<evidence type="ECO:0000313" key="2">
    <source>
        <dbReference type="Proteomes" id="UP000249066"/>
    </source>
</evidence>
<reference evidence="1 2" key="1">
    <citation type="submission" date="2017-08" db="EMBL/GenBank/DDBJ databases">
        <title>Infants hospitalized years apart are colonized by the same room-sourced microbial strains.</title>
        <authorList>
            <person name="Brooks B."/>
            <person name="Olm M.R."/>
            <person name="Firek B.A."/>
            <person name="Baker R."/>
            <person name="Thomas B.C."/>
            <person name="Morowitz M.J."/>
            <person name="Banfield J.F."/>
        </authorList>
    </citation>
    <scope>NUCLEOTIDE SEQUENCE [LARGE SCALE GENOMIC DNA]</scope>
    <source>
        <strain evidence="1">S2_018_000_R2_101</strain>
    </source>
</reference>
<protein>
    <submittedName>
        <fullName evidence="1">DUF1178 domain-containing protein</fullName>
    </submittedName>
</protein>
<dbReference type="AlphaFoldDB" id="A0A2W5ACF7"/>
<dbReference type="Pfam" id="PF06676">
    <property type="entry name" value="DUF1178"/>
    <property type="match status" value="1"/>
</dbReference>
<sequence>MIVFDLQCAGGHVFEAWFGSTADYEGQRERGLVSCPVCEDREIEKAVMAPRLTPASIEAANPQERIKAFMADLARAQSKALEGSEWVGKGFAEEARAIHHGEREQRSIHGQASAQDASSLLAEGIAVTPLPFAVTPPEERN</sequence>
<dbReference type="InterPro" id="IPR009562">
    <property type="entry name" value="DUF1178"/>
</dbReference>
<evidence type="ECO:0000313" key="1">
    <source>
        <dbReference type="EMBL" id="PZO90039.1"/>
    </source>
</evidence>
<organism evidence="1 2">
    <name type="scientific">Sphingomonas sanxanigenens</name>
    <dbReference type="NCBI Taxonomy" id="397260"/>
    <lineage>
        <taxon>Bacteria</taxon>
        <taxon>Pseudomonadati</taxon>
        <taxon>Pseudomonadota</taxon>
        <taxon>Alphaproteobacteria</taxon>
        <taxon>Sphingomonadales</taxon>
        <taxon>Sphingomonadaceae</taxon>
        <taxon>Sphingomonas</taxon>
    </lineage>
</organism>
<gene>
    <name evidence="1" type="ORF">DI623_08195</name>
</gene>
<name>A0A2W5ACF7_9SPHN</name>
<comment type="caution">
    <text evidence="1">The sequence shown here is derived from an EMBL/GenBank/DDBJ whole genome shotgun (WGS) entry which is preliminary data.</text>
</comment>